<evidence type="ECO:0000256" key="15">
    <source>
        <dbReference type="PIRSR" id="PIRSR003048-1"/>
    </source>
</evidence>
<feature type="domain" description="Bromo" evidence="18">
    <location>
        <begin position="689"/>
        <end position="759"/>
    </location>
</feature>
<evidence type="ECO:0000256" key="5">
    <source>
        <dbReference type="ARBA" id="ARBA00022490"/>
    </source>
</evidence>
<dbReference type="Proteomes" id="UP000694413">
    <property type="component" value="Unassembled WGS sequence"/>
</dbReference>
<reference evidence="20" key="1">
    <citation type="submission" date="2025-08" db="UniProtKB">
        <authorList>
            <consortium name="Ensembl"/>
        </authorList>
    </citation>
    <scope>IDENTIFICATION</scope>
</reference>
<dbReference type="InterPro" id="IPR009464">
    <property type="entry name" value="PCAF_N"/>
</dbReference>
<dbReference type="PROSITE" id="PS50014">
    <property type="entry name" value="BROMODOMAIN_2"/>
    <property type="match status" value="1"/>
</dbReference>
<dbReference type="InterPro" id="IPR001487">
    <property type="entry name" value="Bromodomain"/>
</dbReference>
<dbReference type="SMART" id="SM00297">
    <property type="entry name" value="BROMO"/>
    <property type="match status" value="1"/>
</dbReference>
<dbReference type="Gene3D" id="3.40.630.30">
    <property type="match status" value="1"/>
</dbReference>
<dbReference type="EC" id="2.3.1.48" evidence="4 14"/>
<protein>
    <recommendedName>
        <fullName evidence="4 14">Histone acetyltransferase</fullName>
        <ecNumber evidence="4 14">2.3.1.48</ecNumber>
    </recommendedName>
</protein>
<dbReference type="PRINTS" id="PR00503">
    <property type="entry name" value="BROMODOMAIN"/>
</dbReference>
<keyword evidence="9 14" id="KW-0804">Transcription</keyword>
<dbReference type="AlphaFoldDB" id="A0A8D2MW97"/>
<dbReference type="GO" id="GO:0005634">
    <property type="term" value="C:nucleus"/>
    <property type="evidence" value="ECO:0007669"/>
    <property type="project" value="UniProtKB-SubCell"/>
</dbReference>
<evidence type="ECO:0000256" key="6">
    <source>
        <dbReference type="ARBA" id="ARBA00022679"/>
    </source>
</evidence>
<name>A0A8D2MW97_ZONAL</name>
<keyword evidence="7 14" id="KW-0805">Transcription regulation</keyword>
<keyword evidence="21" id="KW-1185">Reference proteome</keyword>
<feature type="binding site" evidence="16">
    <location>
        <begin position="566"/>
        <end position="569"/>
    </location>
    <ligand>
        <name>acetyl-CoA</name>
        <dbReference type="ChEBI" id="CHEBI:57288"/>
    </ligand>
</feature>
<dbReference type="CDD" id="cd05509">
    <property type="entry name" value="Bromo_gcn5_like"/>
    <property type="match status" value="1"/>
</dbReference>
<proteinExistence type="inferred from homology"/>
<evidence type="ECO:0000256" key="2">
    <source>
        <dbReference type="ARBA" id="ARBA00004300"/>
    </source>
</evidence>
<feature type="active site" description="Proton donor/acceptor" evidence="15">
    <location>
        <position position="524"/>
    </location>
</feature>
<evidence type="ECO:0000313" key="20">
    <source>
        <dbReference type="Ensembl" id="ENSZALP00000013763.1"/>
    </source>
</evidence>
<evidence type="ECO:0000256" key="14">
    <source>
        <dbReference type="PIRNR" id="PIRNR003048"/>
    </source>
</evidence>
<dbReference type="InterPro" id="IPR037800">
    <property type="entry name" value="GCN5"/>
</dbReference>
<gene>
    <name evidence="20" type="primary">KAT2B</name>
</gene>
<dbReference type="FunFam" id="1.20.920.10:FF:000014">
    <property type="entry name" value="Histone acetyltransferase KAT2B"/>
    <property type="match status" value="1"/>
</dbReference>
<dbReference type="Pfam" id="PF00583">
    <property type="entry name" value="Acetyltransf_1"/>
    <property type="match status" value="1"/>
</dbReference>
<dbReference type="GO" id="GO:0043992">
    <property type="term" value="F:histone H3K9 acetyltransferase activity"/>
    <property type="evidence" value="ECO:0007669"/>
    <property type="project" value="UniProtKB-ARBA"/>
</dbReference>
<evidence type="ECO:0000259" key="18">
    <source>
        <dbReference type="PROSITE" id="PS50014"/>
    </source>
</evidence>
<evidence type="ECO:0000259" key="19">
    <source>
        <dbReference type="PROSITE" id="PS51186"/>
    </source>
</evidence>
<comment type="catalytic activity">
    <reaction evidence="14">
        <text>L-lysyl-[protein] + acetyl-CoA = N(6)-acetyl-L-lysyl-[protein] + CoA + H(+)</text>
        <dbReference type="Rhea" id="RHEA:45948"/>
        <dbReference type="Rhea" id="RHEA-COMP:9752"/>
        <dbReference type="Rhea" id="RHEA-COMP:10731"/>
        <dbReference type="ChEBI" id="CHEBI:15378"/>
        <dbReference type="ChEBI" id="CHEBI:29969"/>
        <dbReference type="ChEBI" id="CHEBI:57287"/>
        <dbReference type="ChEBI" id="CHEBI:57288"/>
        <dbReference type="ChEBI" id="CHEBI:61930"/>
        <dbReference type="EC" id="2.3.1.48"/>
    </reaction>
</comment>
<dbReference type="SUPFAM" id="SSF55729">
    <property type="entry name" value="Acyl-CoA N-acyltransferases (Nat)"/>
    <property type="match status" value="1"/>
</dbReference>
<evidence type="ECO:0000256" key="1">
    <source>
        <dbReference type="ARBA" id="ARBA00004123"/>
    </source>
</evidence>
<dbReference type="PIRSF" id="PIRSF003048">
    <property type="entry name" value="Histone_acetylase_PCAF"/>
    <property type="match status" value="1"/>
</dbReference>
<dbReference type="Ensembl" id="ENSZALT00000018756.1">
    <property type="protein sequence ID" value="ENSZALP00000013763.1"/>
    <property type="gene ID" value="ENSZALG00000011376.1"/>
</dbReference>
<dbReference type="InterPro" id="IPR016376">
    <property type="entry name" value="GCN5/PCAF"/>
</dbReference>
<dbReference type="CDD" id="cd04301">
    <property type="entry name" value="NAT_SF"/>
    <property type="match status" value="1"/>
</dbReference>
<feature type="binding site" evidence="16">
    <location>
        <begin position="535"/>
        <end position="541"/>
    </location>
    <ligand>
        <name>acetyl-CoA</name>
        <dbReference type="ChEBI" id="CHEBI:57288"/>
    </ligand>
</feature>
<evidence type="ECO:0000256" key="11">
    <source>
        <dbReference type="ARBA" id="ARBA00023242"/>
    </source>
</evidence>
<evidence type="ECO:0000256" key="7">
    <source>
        <dbReference type="ARBA" id="ARBA00023015"/>
    </source>
</evidence>
<feature type="domain" description="N-acetyltransferase" evidence="19">
    <location>
        <begin position="457"/>
        <end position="605"/>
    </location>
</feature>
<reference evidence="20" key="2">
    <citation type="submission" date="2025-09" db="UniProtKB">
        <authorList>
            <consortium name="Ensembl"/>
        </authorList>
    </citation>
    <scope>IDENTIFICATION</scope>
</reference>
<dbReference type="InterPro" id="IPR036427">
    <property type="entry name" value="Bromodomain-like_sf"/>
</dbReference>
<evidence type="ECO:0000256" key="8">
    <source>
        <dbReference type="ARBA" id="ARBA00023117"/>
    </source>
</evidence>
<keyword evidence="6 14" id="KW-0808">Transferase</keyword>
<evidence type="ECO:0000256" key="10">
    <source>
        <dbReference type="ARBA" id="ARBA00023212"/>
    </source>
</evidence>
<keyword evidence="10" id="KW-0206">Cytoskeleton</keyword>
<evidence type="ECO:0000256" key="9">
    <source>
        <dbReference type="ARBA" id="ARBA00023163"/>
    </source>
</evidence>
<evidence type="ECO:0000313" key="21">
    <source>
        <dbReference type="Proteomes" id="UP000694413"/>
    </source>
</evidence>
<comment type="similarity">
    <text evidence="3 14">Belongs to the acetyltransferase family. GCN5 subfamily.</text>
</comment>
<keyword evidence="5" id="KW-0963">Cytoplasm</keyword>
<dbReference type="GO" id="GO:0045944">
    <property type="term" value="P:positive regulation of transcription by RNA polymerase II"/>
    <property type="evidence" value="ECO:0007669"/>
    <property type="project" value="TreeGrafter"/>
</dbReference>
<dbReference type="InterPro" id="IPR000182">
    <property type="entry name" value="GNAT_dom"/>
</dbReference>
<dbReference type="PANTHER" id="PTHR45750:SF2">
    <property type="entry name" value="HISTONE ACETYLTRANSFERASE KAT2B"/>
    <property type="match status" value="1"/>
</dbReference>
<keyword evidence="11 14" id="KW-0539">Nucleus</keyword>
<dbReference type="InterPro" id="IPR016181">
    <property type="entry name" value="Acyl_CoA_acyltransferase"/>
</dbReference>
<keyword evidence="8 17" id="KW-0103">Bromodomain</keyword>
<evidence type="ECO:0000256" key="16">
    <source>
        <dbReference type="PIRSR" id="PIRSR003048-2"/>
    </source>
</evidence>
<evidence type="ECO:0000256" key="3">
    <source>
        <dbReference type="ARBA" id="ARBA00008607"/>
    </source>
</evidence>
<dbReference type="PROSITE" id="PS51186">
    <property type="entry name" value="GNAT"/>
    <property type="match status" value="1"/>
</dbReference>
<comment type="subcellular location">
    <subcellularLocation>
        <location evidence="2">Cytoplasm</location>
        <location evidence="2">Cytoskeleton</location>
        <location evidence="2">Microtubule organizing center</location>
        <location evidence="2">Centrosome</location>
    </subcellularLocation>
    <subcellularLocation>
        <location evidence="1 14">Nucleus</location>
    </subcellularLocation>
</comment>
<dbReference type="Pfam" id="PF06466">
    <property type="entry name" value="PCAF_N"/>
    <property type="match status" value="1"/>
</dbReference>
<sequence length="781" mass="89714">MHGLAGGLHPLSEFGEPGGSGHAGCPFFKGNTAEMVLLGTCRWISESPRCLQKMLLTALGASQTAPGQAVAPRESCKCNGWKNPNPPPTPPRAELQQAAVSLAEPCRSCSHALAAHVSHLENVSEEEMNRLLGIVLDVEYLFTCVHKEEDADTKQVYFYLFKLLRKCILQMGKPVVEGSLESPPFEKPSIEQGVNNFVQYKFSHLPSKERQTIVELAKMFLNRINYWHLETPSQRRLRSPNDDIAGYKVNYTRWLCYCNVPQFCDSLPRYETTQVFGRTLLRSVFTVMRRQLLEQARQEKDKLPQEKRTLILTHFPKFLSMLEEEVYSQNSPIWDQDFMVSSSRTGQLGIQTGNWHLNPTKNLSMKLSASRLGRYFCFIGEKRKNNEPYSLEDSKRPRVVGDIPIELINEVMSTITDPAAMLGPETNFLSAHSARDEAARLEERRGVIEFHVVGNSLNQKPNKKIMMWLVGLQNVFSHQLPRMPKEYITRLVFDPKHKTLALIKDGRVIGGICFRMFPSQGFTEIVFCAVTSNEQVKGYGTHLMNHLKEYHIKHNILNFLTYADEYAIGYFKKQGFSKDIKVPKAKYVGYIKDYEGATLMGCELNPRIPYTEFSVIIKKQKEIIKKLIERKQAQIRKVYPGLSCFKDGVRQIPIESIPGISMYQTLLIKESKDPDQLYSTLKTILQQVKSHQSAWPFMEPVKRTEAPGYYEVIRFPMDLKTMSERLKNRYYVSKKLFMADLQRVFTNCREYNPPESEYYKCANILEKFFYTKIKEAGLIDK</sequence>
<comment type="catalytic activity">
    <reaction evidence="13">
        <text>L-lysyl-[histone] + acetyl-CoA = N(6)-acetyl-L-lysyl-[histone] + CoA + H(+)</text>
        <dbReference type="Rhea" id="RHEA:21992"/>
        <dbReference type="Rhea" id="RHEA-COMP:9845"/>
        <dbReference type="Rhea" id="RHEA-COMP:11338"/>
        <dbReference type="ChEBI" id="CHEBI:15378"/>
        <dbReference type="ChEBI" id="CHEBI:29969"/>
        <dbReference type="ChEBI" id="CHEBI:57287"/>
        <dbReference type="ChEBI" id="CHEBI:57288"/>
        <dbReference type="ChEBI" id="CHEBI:61930"/>
        <dbReference type="EC" id="2.3.1.48"/>
    </reaction>
    <physiologicalReaction direction="left-to-right" evidence="13">
        <dbReference type="Rhea" id="RHEA:21993"/>
    </physiologicalReaction>
</comment>
<evidence type="ECO:0000256" key="17">
    <source>
        <dbReference type="PROSITE-ProRule" id="PRU00035"/>
    </source>
</evidence>
<feature type="binding site" evidence="16">
    <location>
        <begin position="528"/>
        <end position="530"/>
    </location>
    <ligand>
        <name>acetyl-CoA</name>
        <dbReference type="ChEBI" id="CHEBI:57288"/>
    </ligand>
</feature>
<dbReference type="PANTHER" id="PTHR45750">
    <property type="entry name" value="GH11602P"/>
    <property type="match status" value="1"/>
</dbReference>
<dbReference type="Pfam" id="PF00439">
    <property type="entry name" value="Bromodomain"/>
    <property type="match status" value="1"/>
</dbReference>
<accession>A0A8D2MW97</accession>
<dbReference type="GO" id="GO:0140672">
    <property type="term" value="C:ATAC complex"/>
    <property type="evidence" value="ECO:0007669"/>
    <property type="project" value="TreeGrafter"/>
</dbReference>
<dbReference type="FunFam" id="3.40.630.30:FF:000004">
    <property type="entry name" value="Histone acetyltransferase KAT2A"/>
    <property type="match status" value="1"/>
</dbReference>
<evidence type="ECO:0000256" key="12">
    <source>
        <dbReference type="ARBA" id="ARBA00023315"/>
    </source>
</evidence>
<dbReference type="PROSITE" id="PS00633">
    <property type="entry name" value="BROMODOMAIN_1"/>
    <property type="match status" value="1"/>
</dbReference>
<evidence type="ECO:0000256" key="13">
    <source>
        <dbReference type="ARBA" id="ARBA00048940"/>
    </source>
</evidence>
<dbReference type="SUPFAM" id="SSF47370">
    <property type="entry name" value="Bromodomain"/>
    <property type="match status" value="1"/>
</dbReference>
<organism evidence="20 21">
    <name type="scientific">Zonotrichia albicollis</name>
    <name type="common">White-throated sparrow</name>
    <name type="synonym">Fringilla albicollis</name>
    <dbReference type="NCBI Taxonomy" id="44394"/>
    <lineage>
        <taxon>Eukaryota</taxon>
        <taxon>Metazoa</taxon>
        <taxon>Chordata</taxon>
        <taxon>Craniata</taxon>
        <taxon>Vertebrata</taxon>
        <taxon>Euteleostomi</taxon>
        <taxon>Archelosauria</taxon>
        <taxon>Archosauria</taxon>
        <taxon>Dinosauria</taxon>
        <taxon>Saurischia</taxon>
        <taxon>Theropoda</taxon>
        <taxon>Coelurosauria</taxon>
        <taxon>Aves</taxon>
        <taxon>Neognathae</taxon>
        <taxon>Neoaves</taxon>
        <taxon>Telluraves</taxon>
        <taxon>Australaves</taxon>
        <taxon>Passeriformes</taxon>
        <taxon>Passerellidae</taxon>
        <taxon>Zonotrichia</taxon>
    </lineage>
</organism>
<evidence type="ECO:0000256" key="4">
    <source>
        <dbReference type="ARBA" id="ARBA00013184"/>
    </source>
</evidence>
<keyword evidence="12 14" id="KW-0012">Acyltransferase</keyword>
<dbReference type="GO" id="GO:0005813">
    <property type="term" value="C:centrosome"/>
    <property type="evidence" value="ECO:0007669"/>
    <property type="project" value="UniProtKB-SubCell"/>
</dbReference>
<dbReference type="Gene3D" id="1.20.920.10">
    <property type="entry name" value="Bromodomain-like"/>
    <property type="match status" value="1"/>
</dbReference>
<dbReference type="InterPro" id="IPR018359">
    <property type="entry name" value="Bromodomain_CS"/>
</dbReference>